<feature type="compositionally biased region" description="Pro residues" evidence="2">
    <location>
        <begin position="181"/>
        <end position="190"/>
    </location>
</feature>
<evidence type="ECO:0000256" key="2">
    <source>
        <dbReference type="SAM" id="MobiDB-lite"/>
    </source>
</evidence>
<feature type="compositionally biased region" description="Polar residues" evidence="2">
    <location>
        <begin position="206"/>
        <end position="223"/>
    </location>
</feature>
<dbReference type="InterPro" id="IPR012677">
    <property type="entry name" value="Nucleotide-bd_a/b_plait_sf"/>
</dbReference>
<dbReference type="InterPro" id="IPR035979">
    <property type="entry name" value="RBD_domain_sf"/>
</dbReference>
<organism evidence="4 5">
    <name type="scientific">Penicilliopsis zonata CBS 506.65</name>
    <dbReference type="NCBI Taxonomy" id="1073090"/>
    <lineage>
        <taxon>Eukaryota</taxon>
        <taxon>Fungi</taxon>
        <taxon>Dikarya</taxon>
        <taxon>Ascomycota</taxon>
        <taxon>Pezizomycotina</taxon>
        <taxon>Eurotiomycetes</taxon>
        <taxon>Eurotiomycetidae</taxon>
        <taxon>Eurotiales</taxon>
        <taxon>Aspergillaceae</taxon>
        <taxon>Penicilliopsis</taxon>
    </lineage>
</organism>
<gene>
    <name evidence="4" type="ORF">ASPZODRAFT_127500</name>
</gene>
<dbReference type="GeneID" id="34608232"/>
<feature type="region of interest" description="Disordered" evidence="2">
    <location>
        <begin position="395"/>
        <end position="544"/>
    </location>
</feature>
<dbReference type="PANTHER" id="PTHR23295">
    <property type="entry name" value="NUCLEAR RECEPTOR COACTIVATOR 5-RELATED"/>
    <property type="match status" value="1"/>
</dbReference>
<dbReference type="STRING" id="1073090.A0A1L9SW63"/>
<name>A0A1L9SW63_9EURO</name>
<dbReference type="PANTHER" id="PTHR23295:SF6">
    <property type="entry name" value="NEOSIN, ISOFORM A"/>
    <property type="match status" value="1"/>
</dbReference>
<evidence type="ECO:0000259" key="3">
    <source>
        <dbReference type="PROSITE" id="PS50102"/>
    </source>
</evidence>
<dbReference type="SUPFAM" id="SSF54928">
    <property type="entry name" value="RNA-binding domain, RBD"/>
    <property type="match status" value="1"/>
</dbReference>
<dbReference type="RefSeq" id="XP_022585938.1">
    <property type="nucleotide sequence ID" value="XM_022721767.1"/>
</dbReference>
<keyword evidence="5" id="KW-1185">Reference proteome</keyword>
<accession>A0A1L9SW63</accession>
<dbReference type="InterPro" id="IPR000504">
    <property type="entry name" value="RRM_dom"/>
</dbReference>
<dbReference type="EMBL" id="KV878336">
    <property type="protein sequence ID" value="OJJ51428.1"/>
    <property type="molecule type" value="Genomic_DNA"/>
</dbReference>
<feature type="compositionally biased region" description="Basic and acidic residues" evidence="2">
    <location>
        <begin position="48"/>
        <end position="59"/>
    </location>
</feature>
<feature type="compositionally biased region" description="Low complexity" evidence="2">
    <location>
        <begin position="245"/>
        <end position="266"/>
    </location>
</feature>
<feature type="compositionally biased region" description="Basic and acidic residues" evidence="2">
    <location>
        <begin position="485"/>
        <end position="507"/>
    </location>
</feature>
<dbReference type="PROSITE" id="PS50102">
    <property type="entry name" value="RRM"/>
    <property type="match status" value="1"/>
</dbReference>
<dbReference type="Gene3D" id="3.30.70.330">
    <property type="match status" value="1"/>
</dbReference>
<dbReference type="SMART" id="SM00360">
    <property type="entry name" value="RRM"/>
    <property type="match status" value="1"/>
</dbReference>
<dbReference type="InterPro" id="IPR052600">
    <property type="entry name" value="Nuc_rcpt_coact/corep"/>
</dbReference>
<dbReference type="Pfam" id="PF00076">
    <property type="entry name" value="RRM_1"/>
    <property type="match status" value="1"/>
</dbReference>
<reference evidence="5" key="1">
    <citation type="journal article" date="2017" name="Genome Biol.">
        <title>Comparative genomics reveals high biological diversity and specific adaptations in the industrially and medically important fungal genus Aspergillus.</title>
        <authorList>
            <person name="de Vries R.P."/>
            <person name="Riley R."/>
            <person name="Wiebenga A."/>
            <person name="Aguilar-Osorio G."/>
            <person name="Amillis S."/>
            <person name="Uchima C.A."/>
            <person name="Anderluh G."/>
            <person name="Asadollahi M."/>
            <person name="Askin M."/>
            <person name="Barry K."/>
            <person name="Battaglia E."/>
            <person name="Bayram O."/>
            <person name="Benocci T."/>
            <person name="Braus-Stromeyer S.A."/>
            <person name="Caldana C."/>
            <person name="Canovas D."/>
            <person name="Cerqueira G.C."/>
            <person name="Chen F."/>
            <person name="Chen W."/>
            <person name="Choi C."/>
            <person name="Clum A."/>
            <person name="Dos Santos R.A."/>
            <person name="Damasio A.R."/>
            <person name="Diallinas G."/>
            <person name="Emri T."/>
            <person name="Fekete E."/>
            <person name="Flipphi M."/>
            <person name="Freyberg S."/>
            <person name="Gallo A."/>
            <person name="Gournas C."/>
            <person name="Habgood R."/>
            <person name="Hainaut M."/>
            <person name="Harispe M.L."/>
            <person name="Henrissat B."/>
            <person name="Hilden K.S."/>
            <person name="Hope R."/>
            <person name="Hossain A."/>
            <person name="Karabika E."/>
            <person name="Karaffa L."/>
            <person name="Karanyi Z."/>
            <person name="Krasevec N."/>
            <person name="Kuo A."/>
            <person name="Kusch H."/>
            <person name="LaButti K."/>
            <person name="Lagendijk E.L."/>
            <person name="Lapidus A."/>
            <person name="Levasseur A."/>
            <person name="Lindquist E."/>
            <person name="Lipzen A."/>
            <person name="Logrieco A.F."/>
            <person name="MacCabe A."/>
            <person name="Maekelae M.R."/>
            <person name="Malavazi I."/>
            <person name="Melin P."/>
            <person name="Meyer V."/>
            <person name="Mielnichuk N."/>
            <person name="Miskei M."/>
            <person name="Molnar A.P."/>
            <person name="Mule G."/>
            <person name="Ngan C.Y."/>
            <person name="Orejas M."/>
            <person name="Orosz E."/>
            <person name="Ouedraogo J.P."/>
            <person name="Overkamp K.M."/>
            <person name="Park H.-S."/>
            <person name="Perrone G."/>
            <person name="Piumi F."/>
            <person name="Punt P.J."/>
            <person name="Ram A.F."/>
            <person name="Ramon A."/>
            <person name="Rauscher S."/>
            <person name="Record E."/>
            <person name="Riano-Pachon D.M."/>
            <person name="Robert V."/>
            <person name="Roehrig J."/>
            <person name="Ruller R."/>
            <person name="Salamov A."/>
            <person name="Salih N.S."/>
            <person name="Samson R.A."/>
            <person name="Sandor E."/>
            <person name="Sanguinetti M."/>
            <person name="Schuetze T."/>
            <person name="Sepcic K."/>
            <person name="Shelest E."/>
            <person name="Sherlock G."/>
            <person name="Sophianopoulou V."/>
            <person name="Squina F.M."/>
            <person name="Sun H."/>
            <person name="Susca A."/>
            <person name="Todd R.B."/>
            <person name="Tsang A."/>
            <person name="Unkles S.E."/>
            <person name="van de Wiele N."/>
            <person name="van Rossen-Uffink D."/>
            <person name="Oliveira J.V."/>
            <person name="Vesth T.C."/>
            <person name="Visser J."/>
            <person name="Yu J.-H."/>
            <person name="Zhou M."/>
            <person name="Andersen M.R."/>
            <person name="Archer D.B."/>
            <person name="Baker S.E."/>
            <person name="Benoit I."/>
            <person name="Brakhage A.A."/>
            <person name="Braus G.H."/>
            <person name="Fischer R."/>
            <person name="Frisvad J.C."/>
            <person name="Goldman G.H."/>
            <person name="Houbraken J."/>
            <person name="Oakley B."/>
            <person name="Pocsi I."/>
            <person name="Scazzocchio C."/>
            <person name="Seiboth B."/>
            <person name="vanKuyk P.A."/>
            <person name="Wortman J."/>
            <person name="Dyer P.S."/>
            <person name="Grigoriev I.V."/>
        </authorList>
    </citation>
    <scope>NUCLEOTIDE SEQUENCE [LARGE SCALE GENOMIC DNA]</scope>
    <source>
        <strain evidence="5">CBS 506.65</strain>
    </source>
</reference>
<feature type="region of interest" description="Disordered" evidence="2">
    <location>
        <begin position="720"/>
        <end position="740"/>
    </location>
</feature>
<feature type="domain" description="RRM" evidence="3">
    <location>
        <begin position="327"/>
        <end position="398"/>
    </location>
</feature>
<feature type="compositionally biased region" description="Basic and acidic residues" evidence="2">
    <location>
        <begin position="461"/>
        <end position="475"/>
    </location>
</feature>
<feature type="region of interest" description="Disordered" evidence="2">
    <location>
        <begin position="44"/>
        <end position="274"/>
    </location>
</feature>
<dbReference type="AlphaFoldDB" id="A0A1L9SW63"/>
<evidence type="ECO:0000256" key="1">
    <source>
        <dbReference type="PROSITE-ProRule" id="PRU00176"/>
    </source>
</evidence>
<keyword evidence="1" id="KW-0694">RNA-binding</keyword>
<sequence>MTPSPPDEALHFRGKTLTPESPRPLHVAEPTNIPVLFNQMDPVLNDTAHYKQSESDHGSHMSSDPSSQLAQDISNDPSQPPSVFVSSLPFFPTVPVTATADEPRLDLDLPFKTQHRHSESQNPRNPAAAGEEGVDFQNLLDNLPPSSSSTAAPVLVKNAHQAAEDPALTPAAEESVHTPLGLPPRPPPQNNYPSDDFHPYHPLPAPSSTTNAPPYPSQQSNYPLATTGAPGTSSGSSSLPPPPVATFQQQPQQQQQPVPAPAAGAPESPKQANTRSIRVERLAGRQYKPGDDDAPWGPEVQKKYDEFLHDERIYVTEGLWDRFPPGSRLFVGNLPTERVTKRDLFHIFHEFGKLAQISIKQAYGFIQFLDASACHQALLAEQGVVVRGRKIHLEISKPQRNTKPGAPPSADPVKPRRSRSPPPKRSRSPEYLRNGHGTRGRGQGDRFDRPYEAGRAPFGNFRDDPASRRRDEYRPPRSPSPRGFRGREDYWPRDRSPERFDRRDRDGRRRSRSPYGRDRRYRSPSPRPRSGYEGDADLPVPRRAPRDVPDVQILVLEEIDRNFLLHVESAFRNRGLRVDTLTLGPRIPLAAALHRQIVEGVPAIVKLSRSHQYSSKIFLQTFDRSGGADNVRSNDYPDIDANAAADFVLRAQAMQRSGVPVSYPSNLPFTMPAFPPTQAAQPVSMPSSLPQPPNIANLIGSLDGPALHSLLGALQQQQQRANPMPTAQPSLPTTNSIPGADLANLLSNAARQTTQIPPVLASGQQQPVLHPLPQFPMQAPSAPMISDPNLISLLAKGLGGQQPQQNQGTNPDIHNIMHQLAKWKQ</sequence>
<feature type="compositionally biased region" description="Basic residues" evidence="2">
    <location>
        <begin position="415"/>
        <end position="426"/>
    </location>
</feature>
<dbReference type="OrthoDB" id="10044938at2759"/>
<dbReference type="Proteomes" id="UP000184188">
    <property type="component" value="Unassembled WGS sequence"/>
</dbReference>
<protein>
    <recommendedName>
        <fullName evidence="3">RRM domain-containing protein</fullName>
    </recommendedName>
</protein>
<feature type="compositionally biased region" description="Polar residues" evidence="2">
    <location>
        <begin position="60"/>
        <end position="77"/>
    </location>
</feature>
<evidence type="ECO:0000313" key="4">
    <source>
        <dbReference type="EMBL" id="OJJ51428.1"/>
    </source>
</evidence>
<dbReference type="GO" id="GO:0003723">
    <property type="term" value="F:RNA binding"/>
    <property type="evidence" value="ECO:0007669"/>
    <property type="project" value="UniProtKB-UniRule"/>
</dbReference>
<feature type="compositionally biased region" description="Basic and acidic residues" evidence="2">
    <location>
        <begin position="442"/>
        <end position="452"/>
    </location>
</feature>
<feature type="compositionally biased region" description="Low complexity" evidence="2">
    <location>
        <begin position="224"/>
        <end position="238"/>
    </location>
</feature>
<feature type="compositionally biased region" description="Polar residues" evidence="2">
    <location>
        <begin position="725"/>
        <end position="737"/>
    </location>
</feature>
<evidence type="ECO:0000313" key="5">
    <source>
        <dbReference type="Proteomes" id="UP000184188"/>
    </source>
</evidence>
<dbReference type="VEuPathDB" id="FungiDB:ASPZODRAFT_127500"/>
<proteinExistence type="predicted"/>
<dbReference type="SUPFAM" id="SSF52954">
    <property type="entry name" value="Class II aaRS ABD-related"/>
    <property type="match status" value="1"/>
</dbReference>
<feature type="region of interest" description="Disordered" evidence="2">
    <location>
        <begin position="1"/>
        <end position="32"/>
    </location>
</feature>